<evidence type="ECO:0000259" key="1">
    <source>
        <dbReference type="Pfam" id="PF14529"/>
    </source>
</evidence>
<evidence type="ECO:0000313" key="2">
    <source>
        <dbReference type="EMBL" id="GFR57529.1"/>
    </source>
</evidence>
<dbReference type="InterPro" id="IPR005135">
    <property type="entry name" value="Endo/exonuclease/phosphatase"/>
</dbReference>
<evidence type="ECO:0000313" key="3">
    <source>
        <dbReference type="Proteomes" id="UP000762676"/>
    </source>
</evidence>
<sequence length="329" mass="37530">MEGAGTGEVQRSRSRFRYGGKFCSAINCKNVRSKTECKDISFHMFPKGVEQKQETHLKEEERFWIRGYYKDFRQDGINRKNGGIITLVNTNTLAAVETCRSRPDGETVDQDTECLGIGLILPFNNLHVNNIYSPPDKDFQFEPQVKQDNFIVVGDFNSHPPSWGDSKGEMVEDWAIDNQLVLLNRAEDPLTFTSMTWRTSSTPDIAFVTDDIQGRLERSVESQLGGSDHKPSIITIKDVTVESDNRKEPSWNFKKANWELFKQTAEMNTAQLKLSGNMQKDAKAFKQAIIDAAKVSIPRGYRNNYKPYWTPALKKLHKDLGLLKDKLIQ</sequence>
<keyword evidence="3" id="KW-1185">Reference proteome</keyword>
<dbReference type="InterPro" id="IPR052560">
    <property type="entry name" value="RdDP_mobile_element"/>
</dbReference>
<dbReference type="Pfam" id="PF14529">
    <property type="entry name" value="Exo_endo_phos_2"/>
    <property type="match status" value="1"/>
</dbReference>
<dbReference type="Gene3D" id="3.60.10.10">
    <property type="entry name" value="Endonuclease/exonuclease/phosphatase"/>
    <property type="match status" value="1"/>
</dbReference>
<dbReference type="PANTHER" id="PTHR36688:SF2">
    <property type="entry name" value="ENDONUCLEASE_EXONUCLEASE_PHOSPHATASE DOMAIN-CONTAINING PROTEIN"/>
    <property type="match status" value="1"/>
</dbReference>
<feature type="domain" description="Endonuclease/exonuclease/phosphatase" evidence="1">
    <location>
        <begin position="143"/>
        <end position="232"/>
    </location>
</feature>
<gene>
    <name evidence="2" type="ORF">ElyMa_005340200</name>
</gene>
<accession>A0AAV4E9K0</accession>
<proteinExistence type="predicted"/>
<comment type="caution">
    <text evidence="2">The sequence shown here is derived from an EMBL/GenBank/DDBJ whole genome shotgun (WGS) entry which is preliminary data.</text>
</comment>
<dbReference type="AlphaFoldDB" id="A0AAV4E9K0"/>
<dbReference type="SUPFAM" id="SSF56219">
    <property type="entry name" value="DNase I-like"/>
    <property type="match status" value="1"/>
</dbReference>
<dbReference type="Proteomes" id="UP000762676">
    <property type="component" value="Unassembled WGS sequence"/>
</dbReference>
<reference evidence="2 3" key="1">
    <citation type="journal article" date="2021" name="Elife">
        <title>Chloroplast acquisition without the gene transfer in kleptoplastic sea slugs, Plakobranchus ocellatus.</title>
        <authorList>
            <person name="Maeda T."/>
            <person name="Takahashi S."/>
            <person name="Yoshida T."/>
            <person name="Shimamura S."/>
            <person name="Takaki Y."/>
            <person name="Nagai Y."/>
            <person name="Toyoda A."/>
            <person name="Suzuki Y."/>
            <person name="Arimoto A."/>
            <person name="Ishii H."/>
            <person name="Satoh N."/>
            <person name="Nishiyama T."/>
            <person name="Hasebe M."/>
            <person name="Maruyama T."/>
            <person name="Minagawa J."/>
            <person name="Obokata J."/>
            <person name="Shigenobu S."/>
        </authorList>
    </citation>
    <scope>NUCLEOTIDE SEQUENCE [LARGE SCALE GENOMIC DNA]</scope>
</reference>
<name>A0AAV4E9K0_9GAST</name>
<dbReference type="PANTHER" id="PTHR36688">
    <property type="entry name" value="ENDO/EXONUCLEASE/PHOSPHATASE DOMAIN-CONTAINING PROTEIN"/>
    <property type="match status" value="1"/>
</dbReference>
<dbReference type="EMBL" id="BMAT01010620">
    <property type="protein sequence ID" value="GFR57529.1"/>
    <property type="molecule type" value="Genomic_DNA"/>
</dbReference>
<dbReference type="GO" id="GO:0003824">
    <property type="term" value="F:catalytic activity"/>
    <property type="evidence" value="ECO:0007669"/>
    <property type="project" value="InterPro"/>
</dbReference>
<protein>
    <recommendedName>
        <fullName evidence="1">Endonuclease/exonuclease/phosphatase domain-containing protein</fullName>
    </recommendedName>
</protein>
<organism evidence="2 3">
    <name type="scientific">Elysia marginata</name>
    <dbReference type="NCBI Taxonomy" id="1093978"/>
    <lineage>
        <taxon>Eukaryota</taxon>
        <taxon>Metazoa</taxon>
        <taxon>Spiralia</taxon>
        <taxon>Lophotrochozoa</taxon>
        <taxon>Mollusca</taxon>
        <taxon>Gastropoda</taxon>
        <taxon>Heterobranchia</taxon>
        <taxon>Euthyneura</taxon>
        <taxon>Panpulmonata</taxon>
        <taxon>Sacoglossa</taxon>
        <taxon>Placobranchoidea</taxon>
        <taxon>Plakobranchidae</taxon>
        <taxon>Elysia</taxon>
    </lineage>
</organism>
<dbReference type="InterPro" id="IPR036691">
    <property type="entry name" value="Endo/exonu/phosph_ase_sf"/>
</dbReference>